<dbReference type="Gene3D" id="2.30.29.30">
    <property type="entry name" value="Pleckstrin-homology domain (PH domain)/Phosphotyrosine-binding domain (PTB)"/>
    <property type="match status" value="1"/>
</dbReference>
<dbReference type="SMART" id="SM00160">
    <property type="entry name" value="RanBD"/>
    <property type="match status" value="1"/>
</dbReference>
<dbReference type="OrthoDB" id="185618at2759"/>
<dbReference type="Pfam" id="PF00638">
    <property type="entry name" value="Ran_BP1"/>
    <property type="match status" value="1"/>
</dbReference>
<proteinExistence type="predicted"/>
<feature type="non-terminal residue" evidence="3">
    <location>
        <position position="1"/>
    </location>
</feature>
<reference evidence="3" key="1">
    <citation type="submission" date="2022-07" db="EMBL/GenBank/DDBJ databases">
        <title>Phylogenomic reconstructions and comparative analyses of Kickxellomycotina fungi.</title>
        <authorList>
            <person name="Reynolds N.K."/>
            <person name="Stajich J.E."/>
            <person name="Barry K."/>
            <person name="Grigoriev I.V."/>
            <person name="Crous P."/>
            <person name="Smith M.E."/>
        </authorList>
    </citation>
    <scope>NUCLEOTIDE SEQUENCE</scope>
    <source>
        <strain evidence="3">BCRC 34381</strain>
    </source>
</reference>
<feature type="compositionally biased region" description="Low complexity" evidence="1">
    <location>
        <begin position="170"/>
        <end position="186"/>
    </location>
</feature>
<dbReference type="InterPro" id="IPR045255">
    <property type="entry name" value="RanBP1-like"/>
</dbReference>
<dbReference type="PROSITE" id="PS50196">
    <property type="entry name" value="RANBD1"/>
    <property type="match status" value="1"/>
</dbReference>
<accession>A0A9W8CW85</accession>
<dbReference type="SUPFAM" id="SSF50729">
    <property type="entry name" value="PH domain-like"/>
    <property type="match status" value="1"/>
</dbReference>
<feature type="region of interest" description="Disordered" evidence="1">
    <location>
        <begin position="295"/>
        <end position="340"/>
    </location>
</feature>
<feature type="region of interest" description="Disordered" evidence="1">
    <location>
        <begin position="1"/>
        <end position="61"/>
    </location>
</feature>
<protein>
    <recommendedName>
        <fullName evidence="2">RanBD1 domain-containing protein</fullName>
    </recommendedName>
</protein>
<dbReference type="EMBL" id="JANBOI010001865">
    <property type="protein sequence ID" value="KAJ1725970.1"/>
    <property type="molecule type" value="Genomic_DNA"/>
</dbReference>
<dbReference type="PANTHER" id="PTHR23138">
    <property type="entry name" value="RAN BINDING PROTEIN"/>
    <property type="match status" value="1"/>
</dbReference>
<dbReference type="InterPro" id="IPR011993">
    <property type="entry name" value="PH-like_dom_sf"/>
</dbReference>
<comment type="caution">
    <text evidence="3">The sequence shown here is derived from an EMBL/GenBank/DDBJ whole genome shotgun (WGS) entry which is preliminary data.</text>
</comment>
<organism evidence="3 4">
    <name type="scientific">Coemansia biformis</name>
    <dbReference type="NCBI Taxonomy" id="1286918"/>
    <lineage>
        <taxon>Eukaryota</taxon>
        <taxon>Fungi</taxon>
        <taxon>Fungi incertae sedis</taxon>
        <taxon>Zoopagomycota</taxon>
        <taxon>Kickxellomycotina</taxon>
        <taxon>Kickxellomycetes</taxon>
        <taxon>Kickxellales</taxon>
        <taxon>Kickxellaceae</taxon>
        <taxon>Coemansia</taxon>
    </lineage>
</organism>
<keyword evidence="4" id="KW-1185">Reference proteome</keyword>
<dbReference type="AlphaFoldDB" id="A0A9W8CW85"/>
<dbReference type="InterPro" id="IPR000156">
    <property type="entry name" value="Ran_bind_dom"/>
</dbReference>
<feature type="domain" description="RanBD1" evidence="2">
    <location>
        <begin position="317"/>
        <end position="451"/>
    </location>
</feature>
<dbReference type="Proteomes" id="UP001143981">
    <property type="component" value="Unassembled WGS sequence"/>
</dbReference>
<evidence type="ECO:0000259" key="2">
    <source>
        <dbReference type="PROSITE" id="PS50196"/>
    </source>
</evidence>
<evidence type="ECO:0000256" key="1">
    <source>
        <dbReference type="SAM" id="MobiDB-lite"/>
    </source>
</evidence>
<feature type="region of interest" description="Disordered" evidence="1">
    <location>
        <begin position="163"/>
        <end position="220"/>
    </location>
</feature>
<evidence type="ECO:0000313" key="3">
    <source>
        <dbReference type="EMBL" id="KAJ1725970.1"/>
    </source>
</evidence>
<name>A0A9W8CW85_9FUNG</name>
<sequence length="453" mass="47068">QAGLSFGQPKPAESADTAWLAAPVQTKPASGFSIPSFKPPAGDQAAPAFGQQPTGAFGGGAKAAAGFSMPSFKPPTGGQAVSSAFGGAKPASGFNSGFVPPAPAASAPMETDDASEEFYRSIRGLNVSLQSKIGDALKENAFVDLSPLLQQYRVHWDRIVGSRPPPVAEKPPATAAEPKAPAPAAVDVEKPAANNSTASKPLFAPTMPPTKPLFPSITASTMNTAPKPAFGAAAQPKPAFGAAAAPKPAGFTFGFGKPASTEESAKPFSFGLGKTAEAASAAPQQKPAFSFGFKPAEQQQQQHTDGDGDAGGDAASDADEAAAAPAVRSPTKKGEESESTVHQARVKLFRWDKDDRKYRDLGICNLRINTWEADGAPRARIVCRQETTEKITLNASIFAKMTVEYKPGEKCVGILVFMDGQTVQFRPRLKSAELARDLKAALDSAIASLSRAN</sequence>
<gene>
    <name evidence="3" type="ORF">LPJ61_005514</name>
</gene>
<evidence type="ECO:0000313" key="4">
    <source>
        <dbReference type="Proteomes" id="UP001143981"/>
    </source>
</evidence>